<evidence type="ECO:0000313" key="2">
    <source>
        <dbReference type="EMBL" id="GLX81857.1"/>
    </source>
</evidence>
<dbReference type="RefSeq" id="WP_284207203.1">
    <property type="nucleotide sequence ID" value="NZ_BSSU01000006.1"/>
</dbReference>
<dbReference type="EMBL" id="BSSU01000006">
    <property type="protein sequence ID" value="GLX81857.1"/>
    <property type="molecule type" value="Genomic_DNA"/>
</dbReference>
<dbReference type="Proteomes" id="UP001157133">
    <property type="component" value="Unassembled WGS sequence"/>
</dbReference>
<evidence type="ECO:0008006" key="4">
    <source>
        <dbReference type="Google" id="ProtNLM"/>
    </source>
</evidence>
<name>A0ABQ6H4V4_9GAMM</name>
<gene>
    <name evidence="2" type="ORF">theurythT_13090</name>
</gene>
<sequence>MKYLSNLVFIVLGLLYSAEAMAELSAQQRSNFNLRLSQVNATYPVMIDSNTRADKMWLLGNTVYLQLTGVNIDVSALNDDDKNNLTSKMFSMLRNQYCKTDEFSFFKSNGLNLSRILNDKNNVYLTEIKVSSEDCELVDINSKEDTKESITNKPQQKTPEIIKTTKDESKYRALFDVVAYNYPPYDLGSPVLENVYQYKKGDYIKLAYDMCEGYVCQVVTPLGSKAWVYGHKLTDNDNIDKALDEFNSLGMGNWSRVEITIWNDIKSDPSKIEGCALKLLYGDDFNKETDWPSYCNRLSKTKLLDSKLKELQSSLSDLSPSDSELLKMKEGKIWIGAKAMHLSLSWGTPDDVNSTITAHARKEQWVYSGGNYVYLTNGIVTAIQN</sequence>
<proteinExistence type="predicted"/>
<evidence type="ECO:0000256" key="1">
    <source>
        <dbReference type="SAM" id="SignalP"/>
    </source>
</evidence>
<keyword evidence="3" id="KW-1185">Reference proteome</keyword>
<organism evidence="2 3">
    <name type="scientific">Thalassotalea eurytherma</name>
    <dbReference type="NCBI Taxonomy" id="1144278"/>
    <lineage>
        <taxon>Bacteria</taxon>
        <taxon>Pseudomonadati</taxon>
        <taxon>Pseudomonadota</taxon>
        <taxon>Gammaproteobacteria</taxon>
        <taxon>Alteromonadales</taxon>
        <taxon>Colwelliaceae</taxon>
        <taxon>Thalassotalea</taxon>
    </lineage>
</organism>
<feature type="chain" id="PRO_5046142095" description="SH3 domain-containing protein" evidence="1">
    <location>
        <begin position="23"/>
        <end position="385"/>
    </location>
</feature>
<protein>
    <recommendedName>
        <fullName evidence="4">SH3 domain-containing protein</fullName>
    </recommendedName>
</protein>
<keyword evidence="1" id="KW-0732">Signal</keyword>
<evidence type="ECO:0000313" key="3">
    <source>
        <dbReference type="Proteomes" id="UP001157133"/>
    </source>
</evidence>
<comment type="caution">
    <text evidence="2">The sequence shown here is derived from an EMBL/GenBank/DDBJ whole genome shotgun (WGS) entry which is preliminary data.</text>
</comment>
<accession>A0ABQ6H4V4</accession>
<reference evidence="2 3" key="1">
    <citation type="submission" date="2023-03" db="EMBL/GenBank/DDBJ databases">
        <title>Draft genome sequence of Thalassotalea eurytherma JCM 18482T.</title>
        <authorList>
            <person name="Sawabe T."/>
        </authorList>
    </citation>
    <scope>NUCLEOTIDE SEQUENCE [LARGE SCALE GENOMIC DNA]</scope>
    <source>
        <strain evidence="2 3">JCM 18482</strain>
    </source>
</reference>
<feature type="signal peptide" evidence="1">
    <location>
        <begin position="1"/>
        <end position="22"/>
    </location>
</feature>